<accession>A0A1H0XNH4</accession>
<name>A0A1H0XNH4_9LACT</name>
<evidence type="ECO:0000313" key="2">
    <source>
        <dbReference type="EMBL" id="SDQ04488.1"/>
    </source>
</evidence>
<dbReference type="EMBL" id="FNJW01000008">
    <property type="protein sequence ID" value="SDQ04488.1"/>
    <property type="molecule type" value="Genomic_DNA"/>
</dbReference>
<feature type="transmembrane region" description="Helical" evidence="1">
    <location>
        <begin position="6"/>
        <end position="28"/>
    </location>
</feature>
<evidence type="ECO:0000313" key="4">
    <source>
        <dbReference type="Proteomes" id="UP000199481"/>
    </source>
</evidence>
<reference evidence="4" key="1">
    <citation type="submission" date="2016-10" db="EMBL/GenBank/DDBJ databases">
        <authorList>
            <person name="Varghese N."/>
            <person name="Submissions S."/>
        </authorList>
    </citation>
    <scope>NUCLEOTIDE SEQUENCE [LARGE SCALE GENOMIC DNA]</scope>
    <source>
        <strain evidence="4">MPL-11</strain>
    </source>
</reference>
<keyword evidence="1" id="KW-0812">Transmembrane</keyword>
<dbReference type="EMBL" id="FNJW01000008">
    <property type="protein sequence ID" value="SDQ54888.1"/>
    <property type="molecule type" value="Genomic_DNA"/>
</dbReference>
<dbReference type="Proteomes" id="UP000199481">
    <property type="component" value="Unassembled WGS sequence"/>
</dbReference>
<organism evidence="2 4">
    <name type="scientific">Carnobacterium viridans</name>
    <dbReference type="NCBI Taxonomy" id="174587"/>
    <lineage>
        <taxon>Bacteria</taxon>
        <taxon>Bacillati</taxon>
        <taxon>Bacillota</taxon>
        <taxon>Bacilli</taxon>
        <taxon>Lactobacillales</taxon>
        <taxon>Carnobacteriaceae</taxon>
        <taxon>Carnobacterium</taxon>
    </lineage>
</organism>
<keyword evidence="1" id="KW-0472">Membrane</keyword>
<proteinExistence type="predicted"/>
<dbReference type="RefSeq" id="WP_089974660.1">
    <property type="nucleotide sequence ID" value="NZ_CP084916.1"/>
</dbReference>
<reference evidence="2" key="2">
    <citation type="submission" date="2016-10" db="EMBL/GenBank/DDBJ databases">
        <authorList>
            <person name="de Groot N.N."/>
        </authorList>
    </citation>
    <scope>NUCLEOTIDE SEQUENCE [LARGE SCALE GENOMIC DNA]</scope>
    <source>
        <strain evidence="2">MPL-11</strain>
    </source>
</reference>
<dbReference type="AlphaFoldDB" id="A0A1H0XNH4"/>
<keyword evidence="1" id="KW-1133">Transmembrane helix</keyword>
<evidence type="ECO:0000313" key="3">
    <source>
        <dbReference type="EMBL" id="SDQ54888.1"/>
    </source>
</evidence>
<evidence type="ECO:0000256" key="1">
    <source>
        <dbReference type="SAM" id="Phobius"/>
    </source>
</evidence>
<sequence>MEWSVHVSQIATLIGSFTVIGSALIWVYKKLVSDPDKRMAEKIQRENSESLKKTVEPLTKSIELLNHNLAESEKDRIQLNKQMGKHNVILNNHETRITVLEDWRKGEI</sequence>
<protein>
    <submittedName>
        <fullName evidence="2">Uncharacterized protein</fullName>
    </submittedName>
</protein>
<keyword evidence="4" id="KW-1185">Reference proteome</keyword>
<gene>
    <name evidence="2" type="ORF">SAMN04487752_0327</name>
    <name evidence="3" type="ORF">SAMN04487752_2721</name>
</gene>
<dbReference type="OrthoDB" id="2223399at2"/>